<dbReference type="Gene3D" id="2.40.30.10">
    <property type="entry name" value="Translation factors"/>
    <property type="match status" value="1"/>
</dbReference>
<dbReference type="InterPro" id="IPR001433">
    <property type="entry name" value="OxRdtase_FAD/NAD-bd"/>
</dbReference>
<gene>
    <name evidence="19" type="ORF">GCM10008179_07400</name>
</gene>
<dbReference type="GO" id="GO:0050660">
    <property type="term" value="F:flavin adenine dinucleotide binding"/>
    <property type="evidence" value="ECO:0007669"/>
    <property type="project" value="TreeGrafter"/>
</dbReference>
<keyword evidence="14" id="KW-0028">Amino-acid biosynthesis</keyword>
<keyword evidence="12" id="KW-0408">Iron</keyword>
<proteinExistence type="predicted"/>
<dbReference type="InterPro" id="IPR001709">
    <property type="entry name" value="Flavoprot_Pyr_Nucl_cyt_Rdtase"/>
</dbReference>
<evidence type="ECO:0000256" key="1">
    <source>
        <dbReference type="ARBA" id="ARBA00001917"/>
    </source>
</evidence>
<dbReference type="CDD" id="cd06199">
    <property type="entry name" value="SiR"/>
    <property type="match status" value="1"/>
</dbReference>
<comment type="catalytic activity">
    <reaction evidence="15">
        <text>hydrogen sulfide + 3 NADP(+) + 3 H2O = sulfite + 3 NADPH + 4 H(+)</text>
        <dbReference type="Rhea" id="RHEA:13801"/>
        <dbReference type="ChEBI" id="CHEBI:15377"/>
        <dbReference type="ChEBI" id="CHEBI:15378"/>
        <dbReference type="ChEBI" id="CHEBI:17359"/>
        <dbReference type="ChEBI" id="CHEBI:29919"/>
        <dbReference type="ChEBI" id="CHEBI:57783"/>
        <dbReference type="ChEBI" id="CHEBI:58349"/>
        <dbReference type="EC" id="1.8.1.2"/>
    </reaction>
</comment>
<evidence type="ECO:0000256" key="4">
    <source>
        <dbReference type="ARBA" id="ARBA00022485"/>
    </source>
</evidence>
<evidence type="ECO:0000256" key="15">
    <source>
        <dbReference type="ARBA" id="ARBA00052219"/>
    </source>
</evidence>
<dbReference type="GO" id="GO:0005829">
    <property type="term" value="C:cytosol"/>
    <property type="evidence" value="ECO:0007669"/>
    <property type="project" value="TreeGrafter"/>
</dbReference>
<evidence type="ECO:0000256" key="7">
    <source>
        <dbReference type="ARBA" id="ARBA00022723"/>
    </source>
</evidence>
<evidence type="ECO:0000259" key="18">
    <source>
        <dbReference type="PROSITE" id="PS51656"/>
    </source>
</evidence>
<dbReference type="AlphaFoldDB" id="A0A9W6IYN3"/>
<dbReference type="GO" id="GO:0019344">
    <property type="term" value="P:cysteine biosynthetic process"/>
    <property type="evidence" value="ECO:0007669"/>
    <property type="project" value="UniProtKB-KW"/>
</dbReference>
<dbReference type="EC" id="1.8.1.2" evidence="3"/>
<feature type="domain" description="FAD-binding FR-type" evidence="17">
    <location>
        <begin position="170"/>
        <end position="387"/>
    </location>
</feature>
<dbReference type="SUPFAM" id="SSF63380">
    <property type="entry name" value="Riboflavin synthase domain-like"/>
    <property type="match status" value="1"/>
</dbReference>
<dbReference type="InterPro" id="IPR007202">
    <property type="entry name" value="4Fe-4S_dom"/>
</dbReference>
<dbReference type="Proteomes" id="UP001143372">
    <property type="component" value="Unassembled WGS sequence"/>
</dbReference>
<evidence type="ECO:0000256" key="10">
    <source>
        <dbReference type="ARBA" id="ARBA00022982"/>
    </source>
</evidence>
<evidence type="ECO:0000256" key="12">
    <source>
        <dbReference type="ARBA" id="ARBA00023004"/>
    </source>
</evidence>
<keyword evidence="13" id="KW-0411">Iron-sulfur</keyword>
<comment type="caution">
    <text evidence="19">The sequence shown here is derived from an EMBL/GenBank/DDBJ whole genome shotgun (WGS) entry which is preliminary data.</text>
</comment>
<dbReference type="InterPro" id="IPR017927">
    <property type="entry name" value="FAD-bd_FR_type"/>
</dbReference>
<dbReference type="Gene3D" id="3.40.50.80">
    <property type="entry name" value="Nucleotide-binding domain of ferredoxin-NADP reductase (FNR) module"/>
    <property type="match status" value="1"/>
</dbReference>
<keyword evidence="14" id="KW-0198">Cysteine biosynthesis</keyword>
<keyword evidence="11" id="KW-0560">Oxidoreductase</keyword>
<keyword evidence="8" id="KW-0274">FAD</keyword>
<dbReference type="PANTHER" id="PTHR19384">
    <property type="entry name" value="NITRIC OXIDE SYNTHASE-RELATED"/>
    <property type="match status" value="1"/>
</dbReference>
<dbReference type="NCBIfam" id="NF004859">
    <property type="entry name" value="PRK06214.1"/>
    <property type="match status" value="1"/>
</dbReference>
<evidence type="ECO:0000259" key="17">
    <source>
        <dbReference type="PROSITE" id="PS51384"/>
    </source>
</evidence>
<dbReference type="PROSITE" id="PS51656">
    <property type="entry name" value="4FE4S"/>
    <property type="match status" value="1"/>
</dbReference>
<sequence>MTEQSAVLPPLVPENAPFSPEQRAWLNGFFAGLLSMDGGVQSLSRDAAAALLGSPLPGEAAPPEEDDGAPWHDASMPIDERMQLAAGKPLPRRLFAAMAQQDCGQCGYLCESYSAAIAKGEEKKLNLCVPGGKETQRMLKTLAVELDGGAAPAEKPAAAPAANEPGRSRETPVEATFLSKRRLNEGSQKETNHIEIDLSQCGLTYEPGDSFGLFATNAQELCEAVAARLGVAMEASVSHDGHTHTLGVWLSEKVALGAAPDALFELLSVYAEDADEKAKLARLAEGEDPDGDLATLDVLAALDKFPAATPPVAEFLGAVEPLQPRLYSISSALSADPGKVSLTVDCVRYRVGDRTRLGLASTYLSDRVEPGSKLKVYVQKAHGFALPKDGGVPIVMVGPGTGIAPFRSFLRERKARQAPGGAWLFFGHQREATDFFYRDEIEELQSCGALTRLSLAWSRDGDRKVYVQDRMREAGAELWSWLEKGAHFYVCGDAKRMAADVERALVEIVAEHGAKTPDAAKAFVADLRRARRYQADVY</sequence>
<evidence type="ECO:0000256" key="2">
    <source>
        <dbReference type="ARBA" id="ARBA00001974"/>
    </source>
</evidence>
<dbReference type="InterPro" id="IPR039261">
    <property type="entry name" value="FNR_nucleotide-bd"/>
</dbReference>
<evidence type="ECO:0000313" key="19">
    <source>
        <dbReference type="EMBL" id="GLK67102.1"/>
    </source>
</evidence>
<dbReference type="EMBL" id="BSFI01000004">
    <property type="protein sequence ID" value="GLK67102.1"/>
    <property type="molecule type" value="Genomic_DNA"/>
</dbReference>
<dbReference type="InterPro" id="IPR003097">
    <property type="entry name" value="CysJ-like_FAD-binding"/>
</dbReference>
<dbReference type="FunFam" id="3.40.50.80:FF:000001">
    <property type="entry name" value="NADPH--cytochrome P450 reductase 1"/>
    <property type="match status" value="1"/>
</dbReference>
<dbReference type="PRINTS" id="PR00371">
    <property type="entry name" value="FPNCR"/>
</dbReference>
<evidence type="ECO:0000313" key="20">
    <source>
        <dbReference type="Proteomes" id="UP001143372"/>
    </source>
</evidence>
<dbReference type="RefSeq" id="WP_271167362.1">
    <property type="nucleotide sequence ID" value="NZ_BSFI01000004.1"/>
</dbReference>
<evidence type="ECO:0000256" key="8">
    <source>
        <dbReference type="ARBA" id="ARBA00022827"/>
    </source>
</evidence>
<keyword evidence="4" id="KW-0004">4Fe-4S</keyword>
<keyword evidence="7" id="KW-0479">Metal-binding</keyword>
<evidence type="ECO:0000256" key="3">
    <source>
        <dbReference type="ARBA" id="ARBA00012604"/>
    </source>
</evidence>
<reference evidence="19" key="2">
    <citation type="submission" date="2023-01" db="EMBL/GenBank/DDBJ databases">
        <authorList>
            <person name="Sun Q."/>
            <person name="Evtushenko L."/>
        </authorList>
    </citation>
    <scope>NUCLEOTIDE SEQUENCE</scope>
    <source>
        <strain evidence="19">VKM B-2347</strain>
    </source>
</reference>
<dbReference type="SUPFAM" id="SSF52343">
    <property type="entry name" value="Ferredoxin reductase-like, C-terminal NADP-linked domain"/>
    <property type="match status" value="1"/>
</dbReference>
<evidence type="ECO:0000256" key="14">
    <source>
        <dbReference type="ARBA" id="ARBA00023192"/>
    </source>
</evidence>
<dbReference type="InterPro" id="IPR023173">
    <property type="entry name" value="NADPH_Cyt_P450_Rdtase_alpha"/>
</dbReference>
<protein>
    <recommendedName>
        <fullName evidence="3">assimilatory sulfite reductase (NADPH)</fullName>
        <ecNumber evidence="3">1.8.1.2</ecNumber>
    </recommendedName>
</protein>
<feature type="region of interest" description="Disordered" evidence="16">
    <location>
        <begin position="150"/>
        <end position="172"/>
    </location>
</feature>
<dbReference type="GO" id="GO:0051539">
    <property type="term" value="F:4 iron, 4 sulfur cluster binding"/>
    <property type="evidence" value="ECO:0007669"/>
    <property type="project" value="UniProtKB-KW"/>
</dbReference>
<keyword evidence="20" id="KW-1185">Reference proteome</keyword>
<dbReference type="Pfam" id="PF00175">
    <property type="entry name" value="NAD_binding_1"/>
    <property type="match status" value="1"/>
</dbReference>
<feature type="compositionally biased region" description="Low complexity" evidence="16">
    <location>
        <begin position="150"/>
        <end position="165"/>
    </location>
</feature>
<dbReference type="InterPro" id="IPR017938">
    <property type="entry name" value="Riboflavin_synthase-like_b-brl"/>
</dbReference>
<name>A0A9W6IYN3_9HYPH</name>
<evidence type="ECO:0000256" key="5">
    <source>
        <dbReference type="ARBA" id="ARBA00022630"/>
    </source>
</evidence>
<dbReference type="GO" id="GO:0010181">
    <property type="term" value="F:FMN binding"/>
    <property type="evidence" value="ECO:0007669"/>
    <property type="project" value="TreeGrafter"/>
</dbReference>
<dbReference type="Pfam" id="PF00667">
    <property type="entry name" value="FAD_binding_1"/>
    <property type="match status" value="1"/>
</dbReference>
<organism evidence="19 20">
    <name type="scientific">Hansschlegelia plantiphila</name>
    <dbReference type="NCBI Taxonomy" id="374655"/>
    <lineage>
        <taxon>Bacteria</taxon>
        <taxon>Pseudomonadati</taxon>
        <taxon>Pseudomonadota</taxon>
        <taxon>Alphaproteobacteria</taxon>
        <taxon>Hyphomicrobiales</taxon>
        <taxon>Methylopilaceae</taxon>
        <taxon>Hansschlegelia</taxon>
    </lineage>
</organism>
<dbReference type="PROSITE" id="PS51384">
    <property type="entry name" value="FAD_FR"/>
    <property type="match status" value="1"/>
</dbReference>
<dbReference type="GO" id="GO:0046872">
    <property type="term" value="F:metal ion binding"/>
    <property type="evidence" value="ECO:0007669"/>
    <property type="project" value="UniProtKB-KW"/>
</dbReference>
<evidence type="ECO:0000256" key="13">
    <source>
        <dbReference type="ARBA" id="ARBA00023014"/>
    </source>
</evidence>
<dbReference type="PANTHER" id="PTHR19384:SF128">
    <property type="entry name" value="NADPH OXIDOREDUCTASE A"/>
    <property type="match status" value="1"/>
</dbReference>
<keyword evidence="10" id="KW-0249">Electron transport</keyword>
<comment type="cofactor">
    <cofactor evidence="1">
        <name>FMN</name>
        <dbReference type="ChEBI" id="CHEBI:58210"/>
    </cofactor>
</comment>
<comment type="cofactor">
    <cofactor evidence="2">
        <name>FAD</name>
        <dbReference type="ChEBI" id="CHEBI:57692"/>
    </cofactor>
</comment>
<keyword evidence="9" id="KW-0521">NADP</keyword>
<keyword evidence="6" id="KW-0288">FMN</keyword>
<dbReference type="GO" id="GO:0004783">
    <property type="term" value="F:sulfite reductase (NADPH) activity"/>
    <property type="evidence" value="ECO:0007669"/>
    <property type="project" value="UniProtKB-EC"/>
</dbReference>
<keyword evidence="5" id="KW-0285">Flavoprotein</keyword>
<reference evidence="19" key="1">
    <citation type="journal article" date="2014" name="Int. J. Syst. Evol. Microbiol.">
        <title>Complete genome sequence of Corynebacterium casei LMG S-19264T (=DSM 44701T), isolated from a smear-ripened cheese.</title>
        <authorList>
            <consortium name="US DOE Joint Genome Institute (JGI-PGF)"/>
            <person name="Walter F."/>
            <person name="Albersmeier A."/>
            <person name="Kalinowski J."/>
            <person name="Ruckert C."/>
        </authorList>
    </citation>
    <scope>NUCLEOTIDE SEQUENCE</scope>
    <source>
        <strain evidence="19">VKM B-2347</strain>
    </source>
</reference>
<evidence type="ECO:0000256" key="6">
    <source>
        <dbReference type="ARBA" id="ARBA00022643"/>
    </source>
</evidence>
<feature type="domain" description="4Fe-4S" evidence="18">
    <location>
        <begin position="77"/>
        <end position="145"/>
    </location>
</feature>
<evidence type="ECO:0000256" key="16">
    <source>
        <dbReference type="SAM" id="MobiDB-lite"/>
    </source>
</evidence>
<accession>A0A9W6IYN3</accession>
<dbReference type="Gene3D" id="1.20.990.10">
    <property type="entry name" value="NADPH-cytochrome p450 Reductase, Chain A, domain 3"/>
    <property type="match status" value="1"/>
</dbReference>
<evidence type="ECO:0000256" key="9">
    <source>
        <dbReference type="ARBA" id="ARBA00022857"/>
    </source>
</evidence>
<dbReference type="Gene3D" id="1.10.15.40">
    <property type="entry name" value="Electron transport complex subunit B, putative Fe-S cluster"/>
    <property type="match status" value="1"/>
</dbReference>
<keyword evidence="10" id="KW-0813">Transport</keyword>
<evidence type="ECO:0000256" key="11">
    <source>
        <dbReference type="ARBA" id="ARBA00023002"/>
    </source>
</evidence>